<dbReference type="GO" id="GO:0005886">
    <property type="term" value="C:plasma membrane"/>
    <property type="evidence" value="ECO:0007669"/>
    <property type="project" value="UniProtKB-SubCell"/>
</dbReference>
<dbReference type="Pfam" id="PF02028">
    <property type="entry name" value="BCCT"/>
    <property type="match status" value="1"/>
</dbReference>
<keyword evidence="7 8" id="KW-0472">Membrane</keyword>
<reference evidence="9" key="1">
    <citation type="journal article" date="2021" name="PeerJ">
        <title>Extensive microbial diversity within the chicken gut microbiome revealed by metagenomics and culture.</title>
        <authorList>
            <person name="Gilroy R."/>
            <person name="Ravi A."/>
            <person name="Getino M."/>
            <person name="Pursley I."/>
            <person name="Horton D.L."/>
            <person name="Alikhan N.F."/>
            <person name="Baker D."/>
            <person name="Gharbi K."/>
            <person name="Hall N."/>
            <person name="Watson M."/>
            <person name="Adriaenssens E.M."/>
            <person name="Foster-Nyarko E."/>
            <person name="Jarju S."/>
            <person name="Secka A."/>
            <person name="Antonio M."/>
            <person name="Oren A."/>
            <person name="Chaudhuri R.R."/>
            <person name="La Ragione R."/>
            <person name="Hildebrand F."/>
            <person name="Pallen M.J."/>
        </authorList>
    </citation>
    <scope>NUCLEOTIDE SEQUENCE</scope>
    <source>
        <strain evidence="9">USAMLcec4-12693</strain>
    </source>
</reference>
<feature type="transmembrane region" description="Helical" evidence="8">
    <location>
        <begin position="47"/>
        <end position="67"/>
    </location>
</feature>
<evidence type="ECO:0000256" key="1">
    <source>
        <dbReference type="ARBA" id="ARBA00004651"/>
    </source>
</evidence>
<evidence type="ECO:0000256" key="6">
    <source>
        <dbReference type="ARBA" id="ARBA00022989"/>
    </source>
</evidence>
<evidence type="ECO:0000256" key="4">
    <source>
        <dbReference type="ARBA" id="ARBA00022475"/>
    </source>
</evidence>
<dbReference type="PANTHER" id="PTHR30047:SF7">
    <property type="entry name" value="HIGH-AFFINITY CHOLINE TRANSPORT PROTEIN"/>
    <property type="match status" value="1"/>
</dbReference>
<evidence type="ECO:0000313" key="10">
    <source>
        <dbReference type="Proteomes" id="UP000813420"/>
    </source>
</evidence>
<feature type="transmembrane region" description="Helical" evidence="8">
    <location>
        <begin position="445"/>
        <end position="464"/>
    </location>
</feature>
<reference evidence="9" key="2">
    <citation type="submission" date="2021-09" db="EMBL/GenBank/DDBJ databases">
        <authorList>
            <person name="Gilroy R."/>
        </authorList>
    </citation>
    <scope>NUCLEOTIDE SEQUENCE</scope>
    <source>
        <strain evidence="9">USAMLcec4-12693</strain>
    </source>
</reference>
<feature type="transmembrane region" description="Helical" evidence="8">
    <location>
        <begin position="7"/>
        <end position="27"/>
    </location>
</feature>
<comment type="caution">
    <text evidence="9">The sequence shown here is derived from an EMBL/GenBank/DDBJ whole genome shotgun (WGS) entry which is preliminary data.</text>
</comment>
<proteinExistence type="inferred from homology"/>
<feature type="transmembrane region" description="Helical" evidence="8">
    <location>
        <begin position="188"/>
        <end position="207"/>
    </location>
</feature>
<keyword evidence="5 8" id="KW-0812">Transmembrane</keyword>
<protein>
    <submittedName>
        <fullName evidence="9">BCCT family transporter</fullName>
    </submittedName>
</protein>
<feature type="transmembrane region" description="Helical" evidence="8">
    <location>
        <begin position="142"/>
        <end position="160"/>
    </location>
</feature>
<feature type="transmembrane region" description="Helical" evidence="8">
    <location>
        <begin position="401"/>
        <end position="425"/>
    </location>
</feature>
<keyword evidence="4" id="KW-1003">Cell membrane</keyword>
<comment type="similarity">
    <text evidence="2">Belongs to the BCCT transporter (TC 2.A.15) family.</text>
</comment>
<dbReference type="NCBIfam" id="TIGR00842">
    <property type="entry name" value="bcct"/>
    <property type="match status" value="1"/>
</dbReference>
<accession>A0A9D3AJK5</accession>
<name>A0A9D3AJK5_9FIRM</name>
<feature type="transmembrane region" description="Helical" evidence="8">
    <location>
        <begin position="260"/>
        <end position="277"/>
    </location>
</feature>
<dbReference type="RefSeq" id="WP_277272118.1">
    <property type="nucleotide sequence ID" value="NZ_DYXE01000060.1"/>
</dbReference>
<dbReference type="Proteomes" id="UP000813420">
    <property type="component" value="Unassembled WGS sequence"/>
</dbReference>
<feature type="transmembrane region" description="Helical" evidence="8">
    <location>
        <begin position="87"/>
        <end position="108"/>
    </location>
</feature>
<evidence type="ECO:0000313" key="9">
    <source>
        <dbReference type="EMBL" id="HJH49968.1"/>
    </source>
</evidence>
<feature type="transmembrane region" description="Helical" evidence="8">
    <location>
        <begin position="315"/>
        <end position="332"/>
    </location>
</feature>
<dbReference type="EMBL" id="DYXE01000060">
    <property type="protein sequence ID" value="HJH49968.1"/>
    <property type="molecule type" value="Genomic_DNA"/>
</dbReference>
<feature type="transmembrane region" description="Helical" evidence="8">
    <location>
        <begin position="470"/>
        <end position="490"/>
    </location>
</feature>
<gene>
    <name evidence="9" type="ORF">K8V39_06875</name>
</gene>
<evidence type="ECO:0000256" key="3">
    <source>
        <dbReference type="ARBA" id="ARBA00022448"/>
    </source>
</evidence>
<feature type="transmembrane region" description="Helical" evidence="8">
    <location>
        <begin position="227"/>
        <end position="248"/>
    </location>
</feature>
<evidence type="ECO:0000256" key="2">
    <source>
        <dbReference type="ARBA" id="ARBA00005658"/>
    </source>
</evidence>
<keyword evidence="6 8" id="KW-1133">Transmembrane helix</keyword>
<evidence type="ECO:0000256" key="8">
    <source>
        <dbReference type="SAM" id="Phobius"/>
    </source>
</evidence>
<evidence type="ECO:0000256" key="5">
    <source>
        <dbReference type="ARBA" id="ARBA00022692"/>
    </source>
</evidence>
<dbReference type="GO" id="GO:0022857">
    <property type="term" value="F:transmembrane transporter activity"/>
    <property type="evidence" value="ECO:0007669"/>
    <property type="project" value="InterPro"/>
</dbReference>
<dbReference type="PANTHER" id="PTHR30047">
    <property type="entry name" value="HIGH-AFFINITY CHOLINE TRANSPORT PROTEIN-RELATED"/>
    <property type="match status" value="1"/>
</dbReference>
<dbReference type="AlphaFoldDB" id="A0A9D3AJK5"/>
<dbReference type="InterPro" id="IPR000060">
    <property type="entry name" value="BCCT_transptr"/>
</dbReference>
<feature type="transmembrane region" description="Helical" evidence="8">
    <location>
        <begin position="344"/>
        <end position="366"/>
    </location>
</feature>
<organism evidence="9 10">
    <name type="scientific">Merdimonas faecis</name>
    <dbReference type="NCBI Taxonomy" id="1653435"/>
    <lineage>
        <taxon>Bacteria</taxon>
        <taxon>Bacillati</taxon>
        <taxon>Bacillota</taxon>
        <taxon>Clostridia</taxon>
        <taxon>Lachnospirales</taxon>
        <taxon>Lachnospiraceae</taxon>
        <taxon>Merdimonas</taxon>
    </lineage>
</organism>
<comment type="subcellular location">
    <subcellularLocation>
        <location evidence="1">Cell membrane</location>
        <topology evidence="1">Multi-pass membrane protein</topology>
    </subcellularLocation>
</comment>
<evidence type="ECO:0000256" key="7">
    <source>
        <dbReference type="ARBA" id="ARBA00023136"/>
    </source>
</evidence>
<sequence length="520" mass="56189">MDKKKAGNTVFIVSLVIVAVMAIWSVVFNDSFTVVSNAAFNFLTTDFGWLYLLAMIVFLVFIVYVAFGRFGKIRLGGDDSRPEYSNLTWFGLLFGCGMGVGLVFWGVAEPLSHYLNPTEGIEGATPEAADFAIKSFFTHWGILPWANYAVIGLALAYFMFRKNKKGLISTILEPLIGEKLANGWLGKLVDILAVFATVAGVVTSLGLGTLQINAGLEYMFGIPSNLMVQIIIIVVVSFLYIGSAVSGIEKGIKIISDTNLYVAIGLMVVCFIVGPKIEVLNSFINGIGQYIGDFIPDAMWINSYGDNSWLGSWRLFYWAWFIAWAPFVGVFIARISKGRTIREFVMGVVLVPAIASCIWGAVFGNLGINLAEKGKMAIETLQEAVATPEVGLFVVLNEYPLGFLLSIVAIVSLCAFFITSANSGVYVLSMLSTDGDINPPNSKKILWGVIQSVMAVGLLMAGGLKPLQTISLAAAFPFIFIMFGACASFIKAVRSEKVVEKHETGKNAVDQAETGSLGGA</sequence>
<keyword evidence="3" id="KW-0813">Transport</keyword>